<dbReference type="Proteomes" id="UP001596001">
    <property type="component" value="Unassembled WGS sequence"/>
</dbReference>
<keyword evidence="8" id="KW-0368">Histidine biosynthesis</keyword>
<evidence type="ECO:0000256" key="2">
    <source>
        <dbReference type="ARBA" id="ARBA00007970"/>
    </source>
</evidence>
<gene>
    <name evidence="12" type="ORF">ACFO6X_03510</name>
</gene>
<dbReference type="InterPro" id="IPR015422">
    <property type="entry name" value="PyrdxlP-dep_Trfase_small"/>
</dbReference>
<protein>
    <recommendedName>
        <fullName evidence="3">histidinol-phosphate transaminase</fullName>
        <ecNumber evidence="3">2.6.1.9</ecNumber>
    </recommendedName>
</protein>
<comment type="caution">
    <text evidence="12">The sequence shown here is derived from an EMBL/GenBank/DDBJ whole genome shotgun (WGS) entry which is preliminary data.</text>
</comment>
<sequence length="352" mass="38627">MNASLPVSFLAEPPPHGGPDARGPARWDFSTNSNACGPCPEALAAVQQADASRYPDPSYTALRTVLAEFHQVRPERIVLAASASEFIWRITTLAARCGATAVSLPTHSYGDYAQAARAWGLSIHHRPTHWTNSTDIHTTTADLHWMCEPSSPQGLTDPMLQTAQPLSGRWWVLDCAYRPLQLHCPPPPAPMDHLWQLWTPNKALGLTGVRAAYAIAPLHSAEDAARLIALAPSWPVGAHGVALLHAWAQPTTQHWLASSLITLRHWKKSQQTLCATLGWQIEPGSRANYFVARPPTHTLHTALTHLRAQDVQLRDCTSFGLPGWLRLGVLPPQAQQALHQAWLNMQPVPHPT</sequence>
<keyword evidence="5" id="KW-0028">Amino-acid biosynthesis</keyword>
<keyword evidence="4 12" id="KW-0032">Aminotransferase</keyword>
<comment type="pathway">
    <text evidence="1">Amino-acid biosynthesis; L-histidine biosynthesis; L-histidine from 5-phospho-alpha-D-ribose 1-diphosphate: step 7/9.</text>
</comment>
<keyword evidence="13" id="KW-1185">Reference proteome</keyword>
<evidence type="ECO:0000256" key="1">
    <source>
        <dbReference type="ARBA" id="ARBA00005011"/>
    </source>
</evidence>
<evidence type="ECO:0000256" key="10">
    <source>
        <dbReference type="SAM" id="MobiDB-lite"/>
    </source>
</evidence>
<dbReference type="PANTHER" id="PTHR43643">
    <property type="entry name" value="HISTIDINOL-PHOSPHATE AMINOTRANSFERASE 2"/>
    <property type="match status" value="1"/>
</dbReference>
<evidence type="ECO:0000313" key="12">
    <source>
        <dbReference type="EMBL" id="MFC4788053.1"/>
    </source>
</evidence>
<dbReference type="Pfam" id="PF00155">
    <property type="entry name" value="Aminotran_1_2"/>
    <property type="match status" value="1"/>
</dbReference>
<dbReference type="InterPro" id="IPR015424">
    <property type="entry name" value="PyrdxlP-dep_Trfase"/>
</dbReference>
<evidence type="ECO:0000256" key="3">
    <source>
        <dbReference type="ARBA" id="ARBA00012748"/>
    </source>
</evidence>
<evidence type="ECO:0000313" key="13">
    <source>
        <dbReference type="Proteomes" id="UP001596001"/>
    </source>
</evidence>
<dbReference type="InterPro" id="IPR050106">
    <property type="entry name" value="HistidinolP_aminotransfase"/>
</dbReference>
<evidence type="ECO:0000259" key="11">
    <source>
        <dbReference type="Pfam" id="PF00155"/>
    </source>
</evidence>
<feature type="domain" description="Aminotransferase class I/classII large" evidence="11">
    <location>
        <begin position="28"/>
        <end position="331"/>
    </location>
</feature>
<accession>A0ABV9QB13</accession>
<evidence type="ECO:0000256" key="7">
    <source>
        <dbReference type="ARBA" id="ARBA00022898"/>
    </source>
</evidence>
<evidence type="ECO:0000256" key="5">
    <source>
        <dbReference type="ARBA" id="ARBA00022605"/>
    </source>
</evidence>
<keyword evidence="6" id="KW-0808">Transferase</keyword>
<name>A0ABV9QB13_9BURK</name>
<dbReference type="Gene3D" id="3.90.1150.10">
    <property type="entry name" value="Aspartate Aminotransferase, domain 1"/>
    <property type="match status" value="1"/>
</dbReference>
<evidence type="ECO:0000256" key="4">
    <source>
        <dbReference type="ARBA" id="ARBA00022576"/>
    </source>
</evidence>
<dbReference type="SUPFAM" id="SSF53383">
    <property type="entry name" value="PLP-dependent transferases"/>
    <property type="match status" value="1"/>
</dbReference>
<comment type="similarity">
    <text evidence="2">Belongs to the class-II pyridoxal-phosphate-dependent aminotransferase family. Histidinol-phosphate aminotransferase subfamily.</text>
</comment>
<evidence type="ECO:0000256" key="6">
    <source>
        <dbReference type="ARBA" id="ARBA00022679"/>
    </source>
</evidence>
<proteinExistence type="inferred from homology"/>
<dbReference type="InterPro" id="IPR004839">
    <property type="entry name" value="Aminotransferase_I/II_large"/>
</dbReference>
<comment type="catalytic activity">
    <reaction evidence="9">
        <text>L-histidinol phosphate + 2-oxoglutarate = 3-(imidazol-4-yl)-2-oxopropyl phosphate + L-glutamate</text>
        <dbReference type="Rhea" id="RHEA:23744"/>
        <dbReference type="ChEBI" id="CHEBI:16810"/>
        <dbReference type="ChEBI" id="CHEBI:29985"/>
        <dbReference type="ChEBI" id="CHEBI:57766"/>
        <dbReference type="ChEBI" id="CHEBI:57980"/>
        <dbReference type="EC" id="2.6.1.9"/>
    </reaction>
</comment>
<dbReference type="PANTHER" id="PTHR43643:SF6">
    <property type="entry name" value="HISTIDINOL-PHOSPHATE AMINOTRANSFERASE"/>
    <property type="match status" value="1"/>
</dbReference>
<dbReference type="EMBL" id="JBHSHJ010000002">
    <property type="protein sequence ID" value="MFC4788053.1"/>
    <property type="molecule type" value="Genomic_DNA"/>
</dbReference>
<evidence type="ECO:0000256" key="8">
    <source>
        <dbReference type="ARBA" id="ARBA00023102"/>
    </source>
</evidence>
<evidence type="ECO:0000256" key="9">
    <source>
        <dbReference type="ARBA" id="ARBA00047481"/>
    </source>
</evidence>
<keyword evidence="7" id="KW-0663">Pyridoxal phosphate</keyword>
<dbReference type="RefSeq" id="WP_382430105.1">
    <property type="nucleotide sequence ID" value="NZ_JBHSHJ010000002.1"/>
</dbReference>
<feature type="region of interest" description="Disordered" evidence="10">
    <location>
        <begin position="1"/>
        <end position="23"/>
    </location>
</feature>
<dbReference type="InterPro" id="IPR015421">
    <property type="entry name" value="PyrdxlP-dep_Trfase_major"/>
</dbReference>
<dbReference type="GO" id="GO:0008483">
    <property type="term" value="F:transaminase activity"/>
    <property type="evidence" value="ECO:0007669"/>
    <property type="project" value="UniProtKB-KW"/>
</dbReference>
<reference evidence="13" key="1">
    <citation type="journal article" date="2019" name="Int. J. Syst. Evol. Microbiol.">
        <title>The Global Catalogue of Microorganisms (GCM) 10K type strain sequencing project: providing services to taxonomists for standard genome sequencing and annotation.</title>
        <authorList>
            <consortium name="The Broad Institute Genomics Platform"/>
            <consortium name="The Broad Institute Genome Sequencing Center for Infectious Disease"/>
            <person name="Wu L."/>
            <person name="Ma J."/>
        </authorList>
    </citation>
    <scope>NUCLEOTIDE SEQUENCE [LARGE SCALE GENOMIC DNA]</scope>
    <source>
        <strain evidence="13">CCUG 49452</strain>
    </source>
</reference>
<dbReference type="Gene3D" id="3.40.640.10">
    <property type="entry name" value="Type I PLP-dependent aspartate aminotransferase-like (Major domain)"/>
    <property type="match status" value="1"/>
</dbReference>
<dbReference type="EC" id="2.6.1.9" evidence="3"/>
<organism evidence="12 13">
    <name type="scientific">Giesbergeria sinuosa</name>
    <dbReference type="NCBI Taxonomy" id="80883"/>
    <lineage>
        <taxon>Bacteria</taxon>
        <taxon>Pseudomonadati</taxon>
        <taxon>Pseudomonadota</taxon>
        <taxon>Betaproteobacteria</taxon>
        <taxon>Burkholderiales</taxon>
        <taxon>Comamonadaceae</taxon>
        <taxon>Giesbergeria</taxon>
    </lineage>
</organism>